<gene>
    <name evidence="2" type="ORF">SM0020_24383</name>
</gene>
<evidence type="ECO:0000259" key="1">
    <source>
        <dbReference type="Pfam" id="PF13817"/>
    </source>
</evidence>
<organism evidence="2 3">
    <name type="scientific">Sinorhizobium meliloti CCNWSX0020</name>
    <dbReference type="NCBI Taxonomy" id="1107881"/>
    <lineage>
        <taxon>Bacteria</taxon>
        <taxon>Pseudomonadati</taxon>
        <taxon>Pseudomonadota</taxon>
        <taxon>Alphaproteobacteria</taxon>
        <taxon>Hyphomicrobiales</taxon>
        <taxon>Rhizobiaceae</taxon>
        <taxon>Sinorhizobium/Ensifer group</taxon>
        <taxon>Sinorhizobium</taxon>
    </lineage>
</organism>
<evidence type="ECO:0000313" key="3">
    <source>
        <dbReference type="Proteomes" id="UP000004038"/>
    </source>
</evidence>
<evidence type="ECO:0000313" key="2">
    <source>
        <dbReference type="EMBL" id="EHK75331.1"/>
    </source>
</evidence>
<dbReference type="AlphaFoldDB" id="H0G5W1"/>
<dbReference type="Proteomes" id="UP000004038">
    <property type="component" value="Unassembled WGS sequence"/>
</dbReference>
<reference evidence="2 3" key="1">
    <citation type="journal article" date="2012" name="J. Bacteriol.">
        <title>Draft Genome Sequence of Sinorhizobium meliloti CCNWSX0020, a Nitrogen-Fixing Symbiont with Copper Tolerance Capability Isolated from Lead-Zinc Mine Tailings.</title>
        <authorList>
            <person name="Li Z."/>
            <person name="Ma Z."/>
            <person name="Hao X."/>
            <person name="Wei G."/>
        </authorList>
    </citation>
    <scope>NUCLEOTIDE SEQUENCE [LARGE SCALE GENOMIC DNA]</scope>
    <source>
        <strain evidence="2 3">CCNWSX0020</strain>
    </source>
</reference>
<proteinExistence type="predicted"/>
<accession>H0G5W1</accession>
<protein>
    <submittedName>
        <fullName evidence="2">Transposase IS66</fullName>
    </submittedName>
</protein>
<name>H0G5W1_RHIML</name>
<dbReference type="Pfam" id="PF13817">
    <property type="entry name" value="DDE_Tnp_IS66_C"/>
    <property type="match status" value="1"/>
</dbReference>
<sequence length="74" mass="8399">MGIGRKNWLFAGSDKGGERIANILTIIETAKLHGHNPEAYLTDVLTRIQSHSKDRLQELLPWQWAPAKDRYEAA</sequence>
<dbReference type="InterPro" id="IPR039552">
    <property type="entry name" value="IS66_C"/>
</dbReference>
<dbReference type="EMBL" id="AGVV01000062">
    <property type="protein sequence ID" value="EHK75331.1"/>
    <property type="molecule type" value="Genomic_DNA"/>
</dbReference>
<dbReference type="PATRIC" id="fig|1107881.3.peg.4943"/>
<feature type="domain" description="Transposase IS66 C-terminal" evidence="1">
    <location>
        <begin position="25"/>
        <end position="62"/>
    </location>
</feature>